<dbReference type="HOGENOM" id="CLU_009583_0_0_10"/>
<dbReference type="Pfam" id="PF00534">
    <property type="entry name" value="Glycos_transf_1"/>
    <property type="match status" value="1"/>
</dbReference>
<keyword evidence="3" id="KW-0808">Transferase</keyword>
<dbReference type="EMBL" id="AP006841">
    <property type="protein sequence ID" value="BAD50659.1"/>
    <property type="molecule type" value="Genomic_DNA"/>
</dbReference>
<gene>
    <name evidence="3" type="ordered locus">BF3917</name>
</gene>
<name>Q64PC2_BACFR</name>
<dbReference type="InterPro" id="IPR028098">
    <property type="entry name" value="Glyco_trans_4-like_N"/>
</dbReference>
<dbReference type="PATRIC" id="fig|295405.11.peg.3761"/>
<sequence>MQKKIMFFTPSLQIGGIEKVFTTYANCLAISGYKVYYVFGNDHFDYSLFNSYVVKISLGNIRLRASLWRLMKNVIKYSPDVLVTGGDYPNIYCIISSLLTFKRSKILISHHSYFNVEVNHTLSRILIKYFYNMADGVLSVSNGITAHLESLGVRKSLCTTIYNPVDINYVINSSNEPCNNLDHPYIIFVGRLSKVKNLKLLIDAFGILRERLKDTNLVIVGDGEEKEDLVNYVESLGLDKEILFTGPLANPYSLMAKSMLITLTSISEALPTVIIEAFALGKTVVSTPTCGAIDLLSGGEYGYLTKRFDNPIEFAELMEKAVALPIDQKKLVDRANFFAVENQSTELIHLLNHL</sequence>
<reference evidence="3 4" key="1">
    <citation type="journal article" date="2004" name="Proc. Natl. Acad. Sci. U.S.A.">
        <title>Genomic analysis of Bacteroides fragilis reveals extensive DNA inversions regulating cell surface adaptation.</title>
        <authorList>
            <person name="Kuwahara T."/>
            <person name="Yamashita A."/>
            <person name="Hirakawa H."/>
            <person name="Nakayama H."/>
            <person name="Toh H."/>
            <person name="Okada N."/>
            <person name="Kuhara S."/>
            <person name="Hattori M."/>
            <person name="Hayashi T."/>
            <person name="Ohnishi Y."/>
        </authorList>
    </citation>
    <scope>NUCLEOTIDE SEQUENCE [LARGE SCALE GENOMIC DNA]</scope>
    <source>
        <strain evidence="3 4">YCH46</strain>
    </source>
</reference>
<dbReference type="SUPFAM" id="SSF53756">
    <property type="entry name" value="UDP-Glycosyltransferase/glycogen phosphorylase"/>
    <property type="match status" value="1"/>
</dbReference>
<dbReference type="CAZy" id="GT4">
    <property type="family name" value="Glycosyltransferase Family 4"/>
</dbReference>
<dbReference type="RefSeq" id="WP_011203514.1">
    <property type="nucleotide sequence ID" value="NC_006347.1"/>
</dbReference>
<evidence type="ECO:0000259" key="2">
    <source>
        <dbReference type="Pfam" id="PF13439"/>
    </source>
</evidence>
<dbReference type="InterPro" id="IPR001296">
    <property type="entry name" value="Glyco_trans_1"/>
</dbReference>
<dbReference type="CDD" id="cd03811">
    <property type="entry name" value="GT4_GT28_WabH-like"/>
    <property type="match status" value="1"/>
</dbReference>
<dbReference type="PANTHER" id="PTHR45947:SF3">
    <property type="entry name" value="SULFOQUINOVOSYL TRANSFERASE SQD2"/>
    <property type="match status" value="1"/>
</dbReference>
<dbReference type="OrthoDB" id="9792269at2"/>
<dbReference type="Proteomes" id="UP000002197">
    <property type="component" value="Chromosome"/>
</dbReference>
<dbReference type="AlphaFoldDB" id="Q64PC2"/>
<proteinExistence type="predicted"/>
<organism evidence="3 4">
    <name type="scientific">Bacteroides fragilis (strain YCH46)</name>
    <dbReference type="NCBI Taxonomy" id="295405"/>
    <lineage>
        <taxon>Bacteria</taxon>
        <taxon>Pseudomonadati</taxon>
        <taxon>Bacteroidota</taxon>
        <taxon>Bacteroidia</taxon>
        <taxon>Bacteroidales</taxon>
        <taxon>Bacteroidaceae</taxon>
        <taxon>Bacteroides</taxon>
    </lineage>
</organism>
<evidence type="ECO:0000313" key="4">
    <source>
        <dbReference type="Proteomes" id="UP000002197"/>
    </source>
</evidence>
<dbReference type="PANTHER" id="PTHR45947">
    <property type="entry name" value="SULFOQUINOVOSYL TRANSFERASE SQD2"/>
    <property type="match status" value="1"/>
</dbReference>
<dbReference type="InterPro" id="IPR050194">
    <property type="entry name" value="Glycosyltransferase_grp1"/>
</dbReference>
<protein>
    <submittedName>
        <fullName evidence="3">Putative glycosyltransferase</fullName>
    </submittedName>
</protein>
<dbReference type="Gene3D" id="3.40.50.2000">
    <property type="entry name" value="Glycogen Phosphorylase B"/>
    <property type="match status" value="2"/>
</dbReference>
<feature type="domain" description="Glycosyltransferase subfamily 4-like N-terminal" evidence="2">
    <location>
        <begin position="14"/>
        <end position="168"/>
    </location>
</feature>
<dbReference type="GO" id="GO:0016758">
    <property type="term" value="F:hexosyltransferase activity"/>
    <property type="evidence" value="ECO:0007669"/>
    <property type="project" value="TreeGrafter"/>
</dbReference>
<dbReference type="Pfam" id="PF13439">
    <property type="entry name" value="Glyco_transf_4"/>
    <property type="match status" value="1"/>
</dbReference>
<evidence type="ECO:0000313" key="3">
    <source>
        <dbReference type="EMBL" id="BAD50659.1"/>
    </source>
</evidence>
<feature type="domain" description="Glycosyl transferase family 1" evidence="1">
    <location>
        <begin position="180"/>
        <end position="335"/>
    </location>
</feature>
<accession>Q64PC2</accession>
<dbReference type="STRING" id="295405.BF3917"/>
<dbReference type="KEGG" id="bfr:BF3917"/>
<evidence type="ECO:0000259" key="1">
    <source>
        <dbReference type="Pfam" id="PF00534"/>
    </source>
</evidence>